<feature type="domain" description="FAD-binding PCMH-type" evidence="5">
    <location>
        <begin position="39"/>
        <end position="218"/>
    </location>
</feature>
<evidence type="ECO:0000313" key="6">
    <source>
        <dbReference type="EMBL" id="MEB3051211.1"/>
    </source>
</evidence>
<dbReference type="PANTHER" id="PTHR42934:SF2">
    <property type="entry name" value="GLYCOLATE OXIDASE SUBUNIT GLCD"/>
    <property type="match status" value="1"/>
</dbReference>
<dbReference type="InterPro" id="IPR036318">
    <property type="entry name" value="FAD-bd_PCMH-like_sf"/>
</dbReference>
<dbReference type="PROSITE" id="PS51387">
    <property type="entry name" value="FAD_PCMH"/>
    <property type="match status" value="1"/>
</dbReference>
<evidence type="ECO:0000313" key="7">
    <source>
        <dbReference type="Proteomes" id="UP001299046"/>
    </source>
</evidence>
<proteinExistence type="predicted"/>
<evidence type="ECO:0000256" key="1">
    <source>
        <dbReference type="ARBA" id="ARBA00001974"/>
    </source>
</evidence>
<keyword evidence="3" id="KW-0274">FAD</keyword>
<dbReference type="Gene3D" id="3.30.70.2740">
    <property type="match status" value="1"/>
</dbReference>
<dbReference type="InterPro" id="IPR016171">
    <property type="entry name" value="Vanillyl_alc_oxidase_C-sub2"/>
</dbReference>
<dbReference type="InterPro" id="IPR004113">
    <property type="entry name" value="FAD-bd_oxidored_4_C"/>
</dbReference>
<dbReference type="Pfam" id="PF01565">
    <property type="entry name" value="FAD_binding_4"/>
    <property type="match status" value="1"/>
</dbReference>
<evidence type="ECO:0000256" key="4">
    <source>
        <dbReference type="ARBA" id="ARBA00023002"/>
    </source>
</evidence>
<dbReference type="InterPro" id="IPR006094">
    <property type="entry name" value="Oxid_FAD_bind_N"/>
</dbReference>
<name>A0ABU5YMB0_9MYCO</name>
<organism evidence="6 7">
    <name type="scientific">[Mycobacterium] zoologicum</name>
    <dbReference type="NCBI Taxonomy" id="2872311"/>
    <lineage>
        <taxon>Bacteria</taxon>
        <taxon>Bacillati</taxon>
        <taxon>Actinomycetota</taxon>
        <taxon>Actinomycetes</taxon>
        <taxon>Mycobacteriales</taxon>
        <taxon>Mycobacteriaceae</taxon>
        <taxon>Mycolicibacter</taxon>
    </lineage>
</organism>
<comment type="caution">
    <text evidence="6">The sequence shown here is derived from an EMBL/GenBank/DDBJ whole genome shotgun (WGS) entry which is preliminary data.</text>
</comment>
<evidence type="ECO:0000256" key="3">
    <source>
        <dbReference type="ARBA" id="ARBA00022827"/>
    </source>
</evidence>
<dbReference type="PANTHER" id="PTHR42934">
    <property type="entry name" value="GLYCOLATE OXIDASE SUBUNIT GLCD"/>
    <property type="match status" value="1"/>
</dbReference>
<accession>A0ABU5YMB0</accession>
<dbReference type="Gene3D" id="3.30.465.10">
    <property type="match status" value="1"/>
</dbReference>
<evidence type="ECO:0000259" key="5">
    <source>
        <dbReference type="PROSITE" id="PS51387"/>
    </source>
</evidence>
<dbReference type="InterPro" id="IPR016164">
    <property type="entry name" value="FAD-linked_Oxase-like_C"/>
</dbReference>
<dbReference type="InterPro" id="IPR051914">
    <property type="entry name" value="FAD-linked_OxidoTrans_Type4"/>
</dbReference>
<keyword evidence="2" id="KW-0285">Flavoprotein</keyword>
<dbReference type="RefSeq" id="WP_224865329.1">
    <property type="nucleotide sequence ID" value="NZ_JAYJJT010000018.1"/>
</dbReference>
<keyword evidence="4" id="KW-0560">Oxidoreductase</keyword>
<dbReference type="InterPro" id="IPR016166">
    <property type="entry name" value="FAD-bd_PCMH"/>
</dbReference>
<evidence type="ECO:0000256" key="2">
    <source>
        <dbReference type="ARBA" id="ARBA00022630"/>
    </source>
</evidence>
<dbReference type="Gene3D" id="1.10.45.10">
    <property type="entry name" value="Vanillyl-alcohol Oxidase, Chain A, domain 4"/>
    <property type="match status" value="1"/>
</dbReference>
<dbReference type="InterPro" id="IPR016169">
    <property type="entry name" value="FAD-bd_PCMH_sub2"/>
</dbReference>
<protein>
    <submittedName>
        <fullName evidence="6">FAD-binding oxidoreductase</fullName>
    </submittedName>
</protein>
<sequence length="460" mass="47707">MGALNTDVAESFADIVGAGDLLTGEQIGPDYSHDEALVGAPVPPRYLARPQTAEQVAQLLAAATAAKVPVTARGSGTGLSGGARPCSDGLLISFEKMRAICEIDTDNQVAVVQPGVSLADLDAATAEAGLIYTVFPGELSASVGGNVGTNAGGMRAVKYGVTRHNVVGLQAALPTGELIRTGGRITKLSTGYDLTQLIIGSEGTCALATEVTVRLYPRLAHSATLLAPFGDLPAVMAAVPTVVRSGVDPVILEYVDKLTLAAITYSQNLNLGIPDAVRDTAEAHLVIGLENRDRDRLDDDVAMLGELLGSLGAADVYVLEGNSAHALIEAREKAFWTAKAAGAHDVIDVVVPRAVMHRFFTSAQELAETAGAGVVGCGHAGDGNVHLAVFCADDDIRHRLLHDIFAAAMELGGAISGEHGLGRAKTQHFLELEDPAKIALMRRIKAAFDPAGILNPGVLL</sequence>
<dbReference type="SUPFAM" id="SSF56176">
    <property type="entry name" value="FAD-binding/transporter-associated domain-like"/>
    <property type="match status" value="1"/>
</dbReference>
<dbReference type="Proteomes" id="UP001299046">
    <property type="component" value="Unassembled WGS sequence"/>
</dbReference>
<reference evidence="6 7" key="1">
    <citation type="submission" date="2023-12" db="EMBL/GenBank/DDBJ databases">
        <title>Description of new species of Mycobacterium terrae complex isolated from sewage at the Sao Paulo Zoological Park Foundation in Brazil.</title>
        <authorList>
            <person name="Romagnoli C.L."/>
            <person name="Conceicao E.C."/>
            <person name="Machado E."/>
            <person name="Barreto L.B.P.F."/>
            <person name="Sharma A."/>
            <person name="Silva N.M."/>
            <person name="Marques L.E."/>
            <person name="Juliana M.A."/>
            <person name="Lourenco M.C.S."/>
            <person name="Digiampietri L.A."/>
            <person name="Suffys P.N."/>
            <person name="Viana-Niero C."/>
        </authorList>
    </citation>
    <scope>NUCLEOTIDE SEQUENCE [LARGE SCALE GENOMIC DNA]</scope>
    <source>
        <strain evidence="6 7">MYC123</strain>
    </source>
</reference>
<gene>
    <name evidence="6" type="ORF">KV112_15930</name>
</gene>
<dbReference type="SUPFAM" id="SSF55103">
    <property type="entry name" value="FAD-linked oxidases, C-terminal domain"/>
    <property type="match status" value="1"/>
</dbReference>
<dbReference type="Pfam" id="PF02913">
    <property type="entry name" value="FAD-oxidase_C"/>
    <property type="match status" value="1"/>
</dbReference>
<dbReference type="EMBL" id="JAYJJT010000018">
    <property type="protein sequence ID" value="MEB3051211.1"/>
    <property type="molecule type" value="Genomic_DNA"/>
</dbReference>
<comment type="cofactor">
    <cofactor evidence="1">
        <name>FAD</name>
        <dbReference type="ChEBI" id="CHEBI:57692"/>
    </cofactor>
</comment>
<keyword evidence="7" id="KW-1185">Reference proteome</keyword>